<sequence length="51" mass="6103">MSRQDRQLNIRIPHKLVDSLKKNAEENKRSMTAQLNLIIEEWLRQQSKVSK</sequence>
<gene>
    <name evidence="2" type="ORF">ACIRA0001_3110</name>
</gene>
<organism evidence="2 3">
    <name type="scientific">Acinetobacter radioresistens SK82</name>
    <dbReference type="NCBI Taxonomy" id="596318"/>
    <lineage>
        <taxon>Bacteria</taxon>
        <taxon>Pseudomonadati</taxon>
        <taxon>Pseudomonadota</taxon>
        <taxon>Gammaproteobacteria</taxon>
        <taxon>Moraxellales</taxon>
        <taxon>Moraxellaceae</taxon>
        <taxon>Acinetobacter</taxon>
    </lineage>
</organism>
<proteinExistence type="predicted"/>
<dbReference type="RefSeq" id="WP_005404992.1">
    <property type="nucleotide sequence ID" value="NZ_ACVR01000025.1"/>
</dbReference>
<evidence type="ECO:0000313" key="3">
    <source>
        <dbReference type="Proteomes" id="UP000018419"/>
    </source>
</evidence>
<accession>A0ABP2GNQ1</accession>
<evidence type="ECO:0000313" key="2">
    <source>
        <dbReference type="EMBL" id="EET83039.1"/>
    </source>
</evidence>
<comment type="caution">
    <text evidence="2">The sequence shown here is derived from an EMBL/GenBank/DDBJ whole genome shotgun (WGS) entry which is preliminary data.</text>
</comment>
<dbReference type="EMBL" id="ACVR01000025">
    <property type="protein sequence ID" value="EET83039.1"/>
    <property type="molecule type" value="Genomic_DNA"/>
</dbReference>
<dbReference type="Proteomes" id="UP000018419">
    <property type="component" value="Unassembled WGS sequence"/>
</dbReference>
<dbReference type="InterPro" id="IPR010985">
    <property type="entry name" value="Ribbon_hlx_hlx"/>
</dbReference>
<name>A0ABP2GNQ1_ACIRA</name>
<dbReference type="Gene3D" id="1.10.1220.10">
    <property type="entry name" value="Met repressor-like"/>
    <property type="match status" value="1"/>
</dbReference>
<feature type="domain" description="Arc-like DNA binding" evidence="1">
    <location>
        <begin position="2"/>
        <end position="49"/>
    </location>
</feature>
<dbReference type="InterPro" id="IPR013321">
    <property type="entry name" value="Arc_rbn_hlx_hlx"/>
</dbReference>
<dbReference type="SUPFAM" id="SSF47598">
    <property type="entry name" value="Ribbon-helix-helix"/>
    <property type="match status" value="1"/>
</dbReference>
<keyword evidence="3" id="KW-1185">Reference proteome</keyword>
<dbReference type="Pfam" id="PF03869">
    <property type="entry name" value="Arc"/>
    <property type="match status" value="1"/>
</dbReference>
<reference evidence="2 3" key="1">
    <citation type="submission" date="2009-07" db="EMBL/GenBank/DDBJ databases">
        <authorList>
            <person name="Madupu R."/>
            <person name="Durkin A.S."/>
            <person name="Torralba M."/>
            <person name="Methe B."/>
            <person name="Sutton G.G."/>
            <person name="Strausberg R.L."/>
            <person name="Nelson K.E."/>
        </authorList>
    </citation>
    <scope>NUCLEOTIDE SEQUENCE [LARGE SCALE GENOMIC DNA]</scope>
    <source>
        <strain evidence="2 3">SK82</strain>
    </source>
</reference>
<evidence type="ECO:0000259" key="1">
    <source>
        <dbReference type="Pfam" id="PF03869"/>
    </source>
</evidence>
<protein>
    <submittedName>
        <fullName evidence="2">Arc-like DNA-binding protein</fullName>
    </submittedName>
</protein>
<dbReference type="InterPro" id="IPR005569">
    <property type="entry name" value="Arc_DNA-bd_dom"/>
</dbReference>